<dbReference type="RefSeq" id="WP_283371684.1">
    <property type="nucleotide sequence ID" value="NZ_JASHID010000022.1"/>
</dbReference>
<keyword evidence="2 4" id="KW-0479">Metal-binding</keyword>
<dbReference type="PROSITE" id="PS51007">
    <property type="entry name" value="CYTC"/>
    <property type="match status" value="1"/>
</dbReference>
<proteinExistence type="predicted"/>
<evidence type="ECO:0000256" key="2">
    <source>
        <dbReference type="ARBA" id="ARBA00022723"/>
    </source>
</evidence>
<evidence type="ECO:0000313" key="6">
    <source>
        <dbReference type="EMBL" id="MDI9866967.1"/>
    </source>
</evidence>
<dbReference type="PANTHER" id="PTHR35008">
    <property type="entry name" value="BLL4482 PROTEIN-RELATED"/>
    <property type="match status" value="1"/>
</dbReference>
<dbReference type="PANTHER" id="PTHR35008:SF8">
    <property type="entry name" value="ALCOHOL DEHYDROGENASE CYTOCHROME C SUBUNIT"/>
    <property type="match status" value="1"/>
</dbReference>
<keyword evidence="7" id="KW-1185">Reference proteome</keyword>
<evidence type="ECO:0000256" key="4">
    <source>
        <dbReference type="PROSITE-ProRule" id="PRU00433"/>
    </source>
</evidence>
<keyword evidence="1 4" id="KW-0349">Heme</keyword>
<organism evidence="6 7">
    <name type="scientific">Flectobacillus longus</name>
    <dbReference type="NCBI Taxonomy" id="2984207"/>
    <lineage>
        <taxon>Bacteria</taxon>
        <taxon>Pseudomonadati</taxon>
        <taxon>Bacteroidota</taxon>
        <taxon>Cytophagia</taxon>
        <taxon>Cytophagales</taxon>
        <taxon>Flectobacillaceae</taxon>
        <taxon>Flectobacillus</taxon>
    </lineage>
</organism>
<feature type="domain" description="Cytochrome c" evidence="5">
    <location>
        <begin position="70"/>
        <end position="156"/>
    </location>
</feature>
<dbReference type="InterPro" id="IPR009056">
    <property type="entry name" value="Cyt_c-like_dom"/>
</dbReference>
<dbReference type="InterPro" id="IPR036909">
    <property type="entry name" value="Cyt_c-like_dom_sf"/>
</dbReference>
<keyword evidence="3 4" id="KW-0408">Iron</keyword>
<dbReference type="InterPro" id="IPR051459">
    <property type="entry name" value="Cytochrome_c-type_DH"/>
</dbReference>
<dbReference type="Proteomes" id="UP001236569">
    <property type="component" value="Unassembled WGS sequence"/>
</dbReference>
<evidence type="ECO:0000256" key="3">
    <source>
        <dbReference type="ARBA" id="ARBA00023004"/>
    </source>
</evidence>
<dbReference type="Pfam" id="PF00034">
    <property type="entry name" value="Cytochrom_C"/>
    <property type="match status" value="1"/>
</dbReference>
<dbReference type="Gene3D" id="1.10.760.10">
    <property type="entry name" value="Cytochrome c-like domain"/>
    <property type="match status" value="1"/>
</dbReference>
<evidence type="ECO:0000256" key="1">
    <source>
        <dbReference type="ARBA" id="ARBA00022617"/>
    </source>
</evidence>
<protein>
    <submittedName>
        <fullName evidence="6">C-type cytochrome</fullName>
    </submittedName>
</protein>
<dbReference type="SUPFAM" id="SSF46626">
    <property type="entry name" value="Cytochrome c"/>
    <property type="match status" value="1"/>
</dbReference>
<dbReference type="EMBL" id="JASHID010000022">
    <property type="protein sequence ID" value="MDI9866967.1"/>
    <property type="molecule type" value="Genomic_DNA"/>
</dbReference>
<reference evidence="6 7" key="1">
    <citation type="submission" date="2023-05" db="EMBL/GenBank/DDBJ databases">
        <title>Novel species of genus Flectobacillus isolated from stream in China.</title>
        <authorList>
            <person name="Lu H."/>
        </authorList>
    </citation>
    <scope>NUCLEOTIDE SEQUENCE [LARGE SCALE GENOMIC DNA]</scope>
    <source>
        <strain evidence="6 7">DC10W</strain>
    </source>
</reference>
<sequence length="193" mass="21316">MKALYLYFGLLINTCFIYFFPTWEKPISQAKEIHADTTLYGFGRAVTQSEIDKIDIDVSPSGRGLPQGKGMAIEGKKIFEAKCVACHGIGGTGGLGGALVTTNDPKIKKKEKTIGNYWPHATTVFDYVRRAMPFNQPGSLSNQEVYHLTAYLLHANGIIDEKKTIDAQTLPKIEMPNHKAFVPDDRTGGPIIR</sequence>
<accession>A0ABT6YU45</accession>
<evidence type="ECO:0000259" key="5">
    <source>
        <dbReference type="PROSITE" id="PS51007"/>
    </source>
</evidence>
<gene>
    <name evidence="6" type="ORF">QM480_21690</name>
</gene>
<evidence type="ECO:0000313" key="7">
    <source>
        <dbReference type="Proteomes" id="UP001236569"/>
    </source>
</evidence>
<name>A0ABT6YU45_9BACT</name>
<comment type="caution">
    <text evidence="6">The sequence shown here is derived from an EMBL/GenBank/DDBJ whole genome shotgun (WGS) entry which is preliminary data.</text>
</comment>